<feature type="binding site" evidence="10 14">
    <location>
        <begin position="138"/>
        <end position="141"/>
    </location>
    <ligand>
        <name>substrate</name>
    </ligand>
</feature>
<dbReference type="Pfam" id="PF00834">
    <property type="entry name" value="Ribul_P_3_epim"/>
    <property type="match status" value="1"/>
</dbReference>
<feature type="binding site" evidence="10">
    <location>
        <begin position="171"/>
        <end position="173"/>
    </location>
    <ligand>
        <name>substrate</name>
    </ligand>
</feature>
<dbReference type="Proteomes" id="UP000032434">
    <property type="component" value="Chromosome 1"/>
</dbReference>
<feature type="active site" description="Proton donor" evidence="10 12">
    <location>
        <position position="171"/>
    </location>
</feature>
<dbReference type="GO" id="GO:0004750">
    <property type="term" value="F:D-ribulose-phosphate 3-epimerase activity"/>
    <property type="evidence" value="ECO:0007669"/>
    <property type="project" value="UniProtKB-UniRule"/>
</dbReference>
<dbReference type="InParanoid" id="A0A061AI67"/>
<dbReference type="InterPro" id="IPR013785">
    <property type="entry name" value="Aldolase_TIM"/>
</dbReference>
<keyword evidence="8 10" id="KW-0479">Metal-binding</keyword>
<evidence type="ECO:0000256" key="2">
    <source>
        <dbReference type="ARBA" id="ARBA00001936"/>
    </source>
</evidence>
<keyword evidence="13" id="KW-0862">Zinc</keyword>
<evidence type="ECO:0000313" key="16">
    <source>
        <dbReference type="Proteomes" id="UP000032434"/>
    </source>
</evidence>
<dbReference type="STRING" id="35623.Aocu_12080"/>
<comment type="cofactor">
    <cofactor evidence="10 13">
        <name>a divalent metal cation</name>
        <dbReference type="ChEBI" id="CHEBI:60240"/>
    </cofactor>
    <text evidence="10 13">Binds 1 divalent metal cation per subunit.</text>
</comment>
<proteinExistence type="inferred from homology"/>
<dbReference type="PIRSF" id="PIRSF001461">
    <property type="entry name" value="RPE"/>
    <property type="match status" value="1"/>
</dbReference>
<comment type="function">
    <text evidence="10">Catalyzes the reversible epimerization of D-ribulose 5-phosphate to D-xylulose 5-phosphate.</text>
</comment>
<dbReference type="HAMAP" id="MF_02227">
    <property type="entry name" value="RPE"/>
    <property type="match status" value="1"/>
</dbReference>
<dbReference type="NCBIfam" id="TIGR01163">
    <property type="entry name" value="rpe"/>
    <property type="match status" value="1"/>
</dbReference>
<feature type="binding site" evidence="10 13">
    <location>
        <position position="171"/>
    </location>
    <ligand>
        <name>a divalent metal cation</name>
        <dbReference type="ChEBI" id="CHEBI:60240"/>
    </ligand>
</feature>
<dbReference type="InterPro" id="IPR026019">
    <property type="entry name" value="Ribul_P_3_epim"/>
</dbReference>
<keyword evidence="9 10" id="KW-0413">Isomerase</keyword>
<feature type="binding site" evidence="14">
    <location>
        <position position="173"/>
    </location>
    <ligand>
        <name>substrate</name>
    </ligand>
</feature>
<comment type="catalytic activity">
    <reaction evidence="1 10 11">
        <text>D-ribulose 5-phosphate = D-xylulose 5-phosphate</text>
        <dbReference type="Rhea" id="RHEA:13677"/>
        <dbReference type="ChEBI" id="CHEBI:57737"/>
        <dbReference type="ChEBI" id="CHEBI:58121"/>
        <dbReference type="EC" id="5.1.3.1"/>
    </reaction>
</comment>
<evidence type="ECO:0000313" key="15">
    <source>
        <dbReference type="EMBL" id="CDR31281.1"/>
    </source>
</evidence>
<evidence type="ECO:0000256" key="1">
    <source>
        <dbReference type="ARBA" id="ARBA00001782"/>
    </source>
</evidence>
<dbReference type="OrthoDB" id="1645589at2"/>
<dbReference type="GO" id="GO:0046872">
    <property type="term" value="F:metal ion binding"/>
    <property type="evidence" value="ECO:0007669"/>
    <property type="project" value="UniProtKB-UniRule"/>
</dbReference>
<comment type="cofactor">
    <cofactor evidence="5">
        <name>Fe(2+)</name>
        <dbReference type="ChEBI" id="CHEBI:29033"/>
    </cofactor>
</comment>
<keyword evidence="16" id="KW-1185">Reference proteome</keyword>
<comment type="cofactor">
    <cofactor evidence="4">
        <name>Zn(2+)</name>
        <dbReference type="ChEBI" id="CHEBI:29105"/>
    </cofactor>
</comment>
<evidence type="ECO:0000256" key="5">
    <source>
        <dbReference type="ARBA" id="ARBA00001954"/>
    </source>
</evidence>
<evidence type="ECO:0000256" key="13">
    <source>
        <dbReference type="PIRSR" id="PIRSR001461-2"/>
    </source>
</evidence>
<feature type="binding site" evidence="10 14">
    <location>
        <position position="63"/>
    </location>
    <ligand>
        <name>substrate</name>
    </ligand>
</feature>
<comment type="cofactor">
    <cofactor evidence="3">
        <name>Co(2+)</name>
        <dbReference type="ChEBI" id="CHEBI:48828"/>
    </cofactor>
</comment>
<evidence type="ECO:0000256" key="4">
    <source>
        <dbReference type="ARBA" id="ARBA00001947"/>
    </source>
</evidence>
<dbReference type="EMBL" id="LK028559">
    <property type="protein sequence ID" value="CDR31281.1"/>
    <property type="molecule type" value="Genomic_DNA"/>
</dbReference>
<comment type="cofactor">
    <cofactor evidence="2">
        <name>Mn(2+)</name>
        <dbReference type="ChEBI" id="CHEBI:29035"/>
    </cofactor>
</comment>
<evidence type="ECO:0000256" key="6">
    <source>
        <dbReference type="ARBA" id="ARBA00009541"/>
    </source>
</evidence>
<comment type="pathway">
    <text evidence="10">Carbohydrate degradation.</text>
</comment>
<evidence type="ECO:0000256" key="10">
    <source>
        <dbReference type="HAMAP-Rule" id="MF_02227"/>
    </source>
</evidence>
<evidence type="ECO:0000256" key="12">
    <source>
        <dbReference type="PIRSR" id="PIRSR001461-1"/>
    </source>
</evidence>
<reference evidence="16" key="1">
    <citation type="submission" date="2014-05" db="EMBL/GenBank/DDBJ databases">
        <authorList>
            <person name="Kube M."/>
        </authorList>
    </citation>
    <scope>NUCLEOTIDE SEQUENCE [LARGE SCALE GENOMIC DNA]</scope>
</reference>
<gene>
    <name evidence="10 15" type="primary">rpe</name>
    <name evidence="15" type="ORF">Aocu_12080</name>
</gene>
<dbReference type="CDD" id="cd00429">
    <property type="entry name" value="RPE"/>
    <property type="match status" value="1"/>
</dbReference>
<keyword evidence="13" id="KW-0464">Manganese</keyword>
<evidence type="ECO:0000256" key="11">
    <source>
        <dbReference type="PIRNR" id="PIRNR001461"/>
    </source>
</evidence>
<feature type="binding site" evidence="10 13">
    <location>
        <position position="30"/>
    </location>
    <ligand>
        <name>a divalent metal cation</name>
        <dbReference type="ChEBI" id="CHEBI:60240"/>
    </ligand>
</feature>
<dbReference type="FunFam" id="3.20.20.70:FF:000004">
    <property type="entry name" value="Ribulose-phosphate 3-epimerase"/>
    <property type="match status" value="1"/>
</dbReference>
<dbReference type="RefSeq" id="WP_045749715.1">
    <property type="nucleotide sequence ID" value="NZ_FUZK01000001.1"/>
</dbReference>
<dbReference type="InterPro" id="IPR011060">
    <property type="entry name" value="RibuloseP-bd_barrel"/>
</dbReference>
<evidence type="ECO:0000256" key="7">
    <source>
        <dbReference type="ARBA" id="ARBA00013188"/>
    </source>
</evidence>
<sequence>MKVAPSILTANFVRLEDELKSVEKGSDYIHVDIMDGHFVPNISFGPAIAAQIGELTKLPMDIHLMVEYPLNWIDKVNFPTTEFITVHAECHRFAESIRRILYIGKKAGLCIKPSTDVEFIKPYLAQLDLVLVMGVEPGYGGQMFIQSQLKKIEELARLKEEFGYRYEIEVDGGINVSTAKQCKDAGATMVVAGTYIFNYEDREERILALK</sequence>
<dbReference type="AlphaFoldDB" id="A0A061AI67"/>
<organism evidence="15 16">
    <name type="scientific">Acholeplasma oculi</name>
    <dbReference type="NCBI Taxonomy" id="35623"/>
    <lineage>
        <taxon>Bacteria</taxon>
        <taxon>Bacillati</taxon>
        <taxon>Mycoplasmatota</taxon>
        <taxon>Mollicutes</taxon>
        <taxon>Acholeplasmatales</taxon>
        <taxon>Acholeplasmataceae</taxon>
        <taxon>Acholeplasma</taxon>
    </lineage>
</organism>
<feature type="binding site" evidence="10 14">
    <location>
        <position position="6"/>
    </location>
    <ligand>
        <name>substrate</name>
    </ligand>
</feature>
<dbReference type="GO" id="GO:0005737">
    <property type="term" value="C:cytoplasm"/>
    <property type="evidence" value="ECO:0007669"/>
    <property type="project" value="UniProtKB-ARBA"/>
</dbReference>
<dbReference type="FunCoup" id="A0A061AI67">
    <property type="interactions" value="337"/>
</dbReference>
<comment type="similarity">
    <text evidence="6 10 11">Belongs to the ribulose-phosphate 3-epimerase family.</text>
</comment>
<dbReference type="GO" id="GO:0019323">
    <property type="term" value="P:pentose catabolic process"/>
    <property type="evidence" value="ECO:0007669"/>
    <property type="project" value="UniProtKB-UniRule"/>
</dbReference>
<name>A0A061AI67_9MOLU</name>
<feature type="binding site" evidence="10 13">
    <location>
        <position position="63"/>
    </location>
    <ligand>
        <name>a divalent metal cation</name>
        <dbReference type="ChEBI" id="CHEBI:60240"/>
    </ligand>
</feature>
<dbReference type="HOGENOM" id="CLU_054856_2_1_14"/>
<dbReference type="NCBIfam" id="NF004076">
    <property type="entry name" value="PRK05581.1-4"/>
    <property type="match status" value="1"/>
</dbReference>
<feature type="active site" description="Proton acceptor" evidence="10 12">
    <location>
        <position position="32"/>
    </location>
</feature>
<dbReference type="PATRIC" id="fig|35623.3.peg.1208"/>
<keyword evidence="10 11" id="KW-0119">Carbohydrate metabolism</keyword>
<dbReference type="Gene3D" id="3.20.20.70">
    <property type="entry name" value="Aldolase class I"/>
    <property type="match status" value="1"/>
</dbReference>
<dbReference type="InterPro" id="IPR000056">
    <property type="entry name" value="Ribul_P_3_epim-like"/>
</dbReference>
<evidence type="ECO:0000256" key="14">
    <source>
        <dbReference type="PIRSR" id="PIRSR001461-3"/>
    </source>
</evidence>
<comment type="caution">
    <text evidence="10">Lacks conserved residue(s) required for the propagation of feature annotation.</text>
</comment>
<dbReference type="PROSITE" id="PS01085">
    <property type="entry name" value="RIBUL_P_3_EPIMER_1"/>
    <property type="match status" value="1"/>
</dbReference>
<feature type="binding site" evidence="10 13">
    <location>
        <position position="32"/>
    </location>
    <ligand>
        <name>a divalent metal cation</name>
        <dbReference type="ChEBI" id="CHEBI:60240"/>
    </ligand>
</feature>
<evidence type="ECO:0000256" key="8">
    <source>
        <dbReference type="ARBA" id="ARBA00022723"/>
    </source>
</evidence>
<evidence type="ECO:0000256" key="3">
    <source>
        <dbReference type="ARBA" id="ARBA00001941"/>
    </source>
</evidence>
<feature type="binding site" evidence="14">
    <location>
        <begin position="193"/>
        <end position="194"/>
    </location>
    <ligand>
        <name>substrate</name>
    </ligand>
</feature>
<dbReference type="KEGG" id="aoc:Aocu_12080"/>
<protein>
    <recommendedName>
        <fullName evidence="7 10">Ribulose-phosphate 3-epimerase</fullName>
        <ecNumber evidence="7 10">5.1.3.1</ecNumber>
    </recommendedName>
</protein>
<dbReference type="EC" id="5.1.3.1" evidence="7 10"/>
<dbReference type="GO" id="GO:0006098">
    <property type="term" value="P:pentose-phosphate shunt"/>
    <property type="evidence" value="ECO:0007669"/>
    <property type="project" value="UniProtKB-UniRule"/>
</dbReference>
<dbReference type="SUPFAM" id="SSF51366">
    <property type="entry name" value="Ribulose-phoshate binding barrel"/>
    <property type="match status" value="1"/>
</dbReference>
<evidence type="ECO:0000256" key="9">
    <source>
        <dbReference type="ARBA" id="ARBA00023235"/>
    </source>
</evidence>
<keyword evidence="13" id="KW-0170">Cobalt</keyword>
<accession>A0A061AI67</accession>
<dbReference type="PANTHER" id="PTHR11749">
    <property type="entry name" value="RIBULOSE-5-PHOSPHATE-3-EPIMERASE"/>
    <property type="match status" value="1"/>
</dbReference>